<organism evidence="2 3">
    <name type="scientific">Rhizopus delemar</name>
    <dbReference type="NCBI Taxonomy" id="936053"/>
    <lineage>
        <taxon>Eukaryota</taxon>
        <taxon>Fungi</taxon>
        <taxon>Fungi incertae sedis</taxon>
        <taxon>Mucoromycota</taxon>
        <taxon>Mucoromycotina</taxon>
        <taxon>Mucoromycetes</taxon>
        <taxon>Mucorales</taxon>
        <taxon>Mucorineae</taxon>
        <taxon>Rhizopodaceae</taxon>
        <taxon>Rhizopus</taxon>
    </lineage>
</organism>
<feature type="region of interest" description="Disordered" evidence="1">
    <location>
        <begin position="1"/>
        <end position="74"/>
    </location>
</feature>
<sequence length="74" mass="8356">MPFQPDHGQEPVGHRQFPLRRRIRLGRRLPEPRRARRIAAADGRGAGRPRARRVRAGGRPPPGHESDGDVLTRP</sequence>
<feature type="compositionally biased region" description="Basic and acidic residues" evidence="1">
    <location>
        <begin position="62"/>
        <end position="74"/>
    </location>
</feature>
<feature type="compositionally biased region" description="Basic residues" evidence="1">
    <location>
        <begin position="17"/>
        <end position="27"/>
    </location>
</feature>
<dbReference type="Proteomes" id="UP000740926">
    <property type="component" value="Unassembled WGS sequence"/>
</dbReference>
<evidence type="ECO:0000313" key="3">
    <source>
        <dbReference type="Proteomes" id="UP000740926"/>
    </source>
</evidence>
<reference evidence="2 3" key="1">
    <citation type="journal article" date="2020" name="Microb. Genom.">
        <title>Genetic diversity of clinical and environmental Mucorales isolates obtained from an investigation of mucormycosis cases among solid organ transplant recipients.</title>
        <authorList>
            <person name="Nguyen M.H."/>
            <person name="Kaul D."/>
            <person name="Muto C."/>
            <person name="Cheng S.J."/>
            <person name="Richter R.A."/>
            <person name="Bruno V.M."/>
            <person name="Liu G."/>
            <person name="Beyhan S."/>
            <person name="Sundermann A.J."/>
            <person name="Mounaud S."/>
            <person name="Pasculle A.W."/>
            <person name="Nierman W.C."/>
            <person name="Driscoll E."/>
            <person name="Cumbie R."/>
            <person name="Clancy C.J."/>
            <person name="Dupont C.L."/>
        </authorList>
    </citation>
    <scope>NUCLEOTIDE SEQUENCE [LARGE SCALE GENOMIC DNA]</scope>
    <source>
        <strain evidence="2 3">GL24</strain>
    </source>
</reference>
<evidence type="ECO:0000313" key="2">
    <source>
        <dbReference type="EMBL" id="KAG1526098.1"/>
    </source>
</evidence>
<evidence type="ECO:0000256" key="1">
    <source>
        <dbReference type="SAM" id="MobiDB-lite"/>
    </source>
</evidence>
<comment type="caution">
    <text evidence="2">The sequence shown here is derived from an EMBL/GenBank/DDBJ whole genome shotgun (WGS) entry which is preliminary data.</text>
</comment>
<keyword evidence="3" id="KW-1185">Reference proteome</keyword>
<feature type="compositionally biased region" description="Basic residues" evidence="1">
    <location>
        <begin position="47"/>
        <end position="56"/>
    </location>
</feature>
<dbReference type="EMBL" id="JAANIU010017877">
    <property type="protein sequence ID" value="KAG1526098.1"/>
    <property type="molecule type" value="Genomic_DNA"/>
</dbReference>
<dbReference type="AlphaFoldDB" id="A0A9P6XMA0"/>
<proteinExistence type="predicted"/>
<protein>
    <submittedName>
        <fullName evidence="2">Uncharacterized protein</fullName>
    </submittedName>
</protein>
<accession>A0A9P6XMA0</accession>
<name>A0A9P6XMA0_9FUNG</name>
<gene>
    <name evidence="2" type="ORF">G6F50_018409</name>
</gene>